<feature type="non-terminal residue" evidence="2">
    <location>
        <position position="226"/>
    </location>
</feature>
<gene>
    <name evidence="2" type="ORF">LDC_2514</name>
</gene>
<protein>
    <submittedName>
        <fullName evidence="2">Secreted protein</fullName>
    </submittedName>
</protein>
<dbReference type="Gene3D" id="3.40.50.2000">
    <property type="entry name" value="Glycogen Phosphorylase B"/>
    <property type="match status" value="2"/>
</dbReference>
<dbReference type="EMBL" id="ADZX01000766">
    <property type="protein sequence ID" value="EFK95477.1"/>
    <property type="molecule type" value="Genomic_DNA"/>
</dbReference>
<comment type="caution">
    <text evidence="2">The sequence shown here is derived from an EMBL/GenBank/DDBJ whole genome shotgun (WGS) entry which is preliminary data.</text>
</comment>
<evidence type="ECO:0000313" key="2">
    <source>
        <dbReference type="EMBL" id="EFK95477.1"/>
    </source>
</evidence>
<dbReference type="AlphaFoldDB" id="D9PLT8"/>
<accession>D9PLT8</accession>
<evidence type="ECO:0000259" key="1">
    <source>
        <dbReference type="Pfam" id="PF13439"/>
    </source>
</evidence>
<dbReference type="InterPro" id="IPR028098">
    <property type="entry name" value="Glyco_trans_4-like_N"/>
</dbReference>
<name>D9PLT8_9ZZZZ</name>
<dbReference type="SUPFAM" id="SSF53756">
    <property type="entry name" value="UDP-Glycosyltransferase/glycogen phosphorylase"/>
    <property type="match status" value="1"/>
</dbReference>
<dbReference type="Pfam" id="PF13439">
    <property type="entry name" value="Glyco_transf_4"/>
    <property type="match status" value="1"/>
</dbReference>
<reference evidence="2" key="1">
    <citation type="submission" date="2010-07" db="EMBL/GenBank/DDBJ databases">
        <authorList>
            <consortium name="CONSOLIDER consortium CSD2007-00005"/>
            <person name="Guazzaroni M.-E."/>
            <person name="Richter M."/>
            <person name="Garcia-Salamanca A."/>
            <person name="Yarza P."/>
            <person name="Ferrer M."/>
        </authorList>
    </citation>
    <scope>NUCLEOTIDE SEQUENCE</scope>
</reference>
<reference evidence="2" key="2">
    <citation type="journal article" date="2011" name="Microb. Ecol.">
        <title>Taxonomic and Functional Metagenomic Profiling of the Microbial Community in the Anoxic Sediment of a Sub-saline Shallow Lake (Laguna de Carrizo, Central Spain).</title>
        <authorList>
            <person name="Ferrer M."/>
            <person name="Guazzaroni M.E."/>
            <person name="Richter M."/>
            <person name="Garcia-Salamanca A."/>
            <person name="Yarza P."/>
            <person name="Suarez-Suarez A."/>
            <person name="Solano J."/>
            <person name="Alcaide M."/>
            <person name="van Dillewijn P."/>
            <person name="Molina-Henares M.A."/>
            <person name="Lopez-Cortes N."/>
            <person name="Al-Ramahi Y."/>
            <person name="Guerrero C."/>
            <person name="Acosta A."/>
            <person name="de Eugenio L.I."/>
            <person name="Martinez V."/>
            <person name="Marques S."/>
            <person name="Rojo F."/>
            <person name="Santero E."/>
            <person name="Genilloud O."/>
            <person name="Perez-Perez J."/>
            <person name="Rossello-Mora R."/>
            <person name="Ramos J.L."/>
        </authorList>
    </citation>
    <scope>NUCLEOTIDE SEQUENCE</scope>
</reference>
<sequence>MRKPALLLLTGNLGLGGTQCQVLALAKAAREEGWQVQLAVISEGDGFFLEQAARAELRVWTLEERRAGPEQAGVLDRLAWFLGWTWAPVLAQLMRREQVDVLQGMLDVPNLLAATAGTLAGTPVICAGLRSLAPHRYPHVPHKRWRREYSGVSSAFDRLIANSRAGAEDYSAWLSLPQGRIRVVPNGLDPAATPAPSGAELASAGQELGVSPDTPVLLFAGRLSAE</sequence>
<feature type="domain" description="Glycosyltransferase subfamily 4-like N-terminal" evidence="1">
    <location>
        <begin position="16"/>
        <end position="191"/>
    </location>
</feature>
<organism evidence="2">
    <name type="scientific">sediment metagenome</name>
    <dbReference type="NCBI Taxonomy" id="749907"/>
    <lineage>
        <taxon>unclassified sequences</taxon>
        <taxon>metagenomes</taxon>
        <taxon>ecological metagenomes</taxon>
    </lineage>
</organism>
<proteinExistence type="predicted"/>